<comment type="caution">
    <text evidence="1">The sequence shown here is derived from an EMBL/GenBank/DDBJ whole genome shotgun (WGS) entry which is preliminary data.</text>
</comment>
<gene>
    <name evidence="1" type="ORF">LCGC14_0957390</name>
</gene>
<reference evidence="1" key="1">
    <citation type="journal article" date="2015" name="Nature">
        <title>Complex archaea that bridge the gap between prokaryotes and eukaryotes.</title>
        <authorList>
            <person name="Spang A."/>
            <person name="Saw J.H."/>
            <person name="Jorgensen S.L."/>
            <person name="Zaremba-Niedzwiedzka K."/>
            <person name="Martijn J."/>
            <person name="Lind A.E."/>
            <person name="van Eijk R."/>
            <person name="Schleper C."/>
            <person name="Guy L."/>
            <person name="Ettema T.J."/>
        </authorList>
    </citation>
    <scope>NUCLEOTIDE SEQUENCE</scope>
</reference>
<organism evidence="1">
    <name type="scientific">marine sediment metagenome</name>
    <dbReference type="NCBI Taxonomy" id="412755"/>
    <lineage>
        <taxon>unclassified sequences</taxon>
        <taxon>metagenomes</taxon>
        <taxon>ecological metagenomes</taxon>
    </lineage>
</organism>
<dbReference type="AlphaFoldDB" id="A0A0F9P1Q9"/>
<protein>
    <recommendedName>
        <fullName evidence="2">DNA recombination and repair protein Rad51-like C-terminal domain-containing protein</fullName>
    </recommendedName>
</protein>
<dbReference type="Gene3D" id="3.40.50.300">
    <property type="entry name" value="P-loop containing nucleotide triphosphate hydrolases"/>
    <property type="match status" value="1"/>
</dbReference>
<accession>A0A0F9P1Q9</accession>
<dbReference type="EMBL" id="LAZR01003443">
    <property type="protein sequence ID" value="KKN18277.1"/>
    <property type="molecule type" value="Genomic_DNA"/>
</dbReference>
<evidence type="ECO:0000313" key="1">
    <source>
        <dbReference type="EMBL" id="KKN18277.1"/>
    </source>
</evidence>
<evidence type="ECO:0008006" key="2">
    <source>
        <dbReference type="Google" id="ProtNLM"/>
    </source>
</evidence>
<name>A0A0F9P1Q9_9ZZZZ</name>
<proteinExistence type="predicted"/>
<sequence>MTPGIILKNIFISRAFTFEQIIEVLENKIYELENVRVLIVSGITNLWPNDELSTFEGLLQAISGIKKTLLKNNPLIIITAPLNKHSNFKPQGGKYLAHFGSVLIMIKDND</sequence>
<dbReference type="InterPro" id="IPR027417">
    <property type="entry name" value="P-loop_NTPase"/>
</dbReference>